<dbReference type="HOGENOM" id="CLU_079055_0_0_6"/>
<feature type="domain" description="HTH cro/C1-type" evidence="1">
    <location>
        <begin position="104"/>
        <end position="159"/>
    </location>
</feature>
<organism evidence="2 3">
    <name type="scientific">Dickeya dadantii (strain 3937)</name>
    <name type="common">Erwinia chrysanthemi (strain 3937)</name>
    <dbReference type="NCBI Taxonomy" id="198628"/>
    <lineage>
        <taxon>Bacteria</taxon>
        <taxon>Pseudomonadati</taxon>
        <taxon>Pseudomonadota</taxon>
        <taxon>Gammaproteobacteria</taxon>
        <taxon>Enterobacterales</taxon>
        <taxon>Pectobacteriaceae</taxon>
        <taxon>Dickeya</taxon>
    </lineage>
</organism>
<dbReference type="GO" id="GO:0003677">
    <property type="term" value="F:DNA binding"/>
    <property type="evidence" value="ECO:0007669"/>
    <property type="project" value="InterPro"/>
</dbReference>
<dbReference type="eggNOG" id="COG2932">
    <property type="taxonomic scope" value="Bacteria"/>
</dbReference>
<proteinExistence type="predicted"/>
<dbReference type="GO" id="GO:0051259">
    <property type="term" value="P:protein complex oligomerization"/>
    <property type="evidence" value="ECO:0007669"/>
    <property type="project" value="InterPro"/>
</dbReference>
<dbReference type="GO" id="GO:0045892">
    <property type="term" value="P:negative regulation of DNA-templated transcription"/>
    <property type="evidence" value="ECO:0007669"/>
    <property type="project" value="InterPro"/>
</dbReference>
<dbReference type="Proteomes" id="UP000006859">
    <property type="component" value="Chromosome"/>
</dbReference>
<dbReference type="Gene3D" id="2.10.109.10">
    <property type="entry name" value="Umud Fragment, subunit A"/>
    <property type="match status" value="1"/>
</dbReference>
<accession>E0SF14</accession>
<gene>
    <name evidence="2" type="ordered locus">Dda3937_03777</name>
</gene>
<dbReference type="CDD" id="cd00093">
    <property type="entry name" value="HTH_XRE"/>
    <property type="match status" value="1"/>
</dbReference>
<dbReference type="AlphaFoldDB" id="E0SF14"/>
<evidence type="ECO:0000313" key="3">
    <source>
        <dbReference type="Proteomes" id="UP000006859"/>
    </source>
</evidence>
<dbReference type="InterPro" id="IPR010744">
    <property type="entry name" value="Phage_CI_N"/>
</dbReference>
<evidence type="ECO:0000313" key="2">
    <source>
        <dbReference type="EMBL" id="ADM98756.1"/>
    </source>
</evidence>
<dbReference type="Gene3D" id="1.10.260.40">
    <property type="entry name" value="lambda repressor-like DNA-binding domains"/>
    <property type="match status" value="2"/>
</dbReference>
<dbReference type="KEGG" id="ddd:Dda3937_03777"/>
<sequence length="289" mass="30909">MFLNTNSNAVSAAFVLERIMSSYGVKTQKELSEVTEIPTNTISNWVQRGNVPGNIILKCALDTGADAGWLVTGEFANANVFTHKSPLKGKALYEQILSSGGKAVLRRMLDAYGFSTQKELGDLLGIAPGTISTWIRRDFFPGDVVVTCALDTGVSLAWLATGKGSPQQNDAPVSRHDDSGICLIPRNLLKTGKLQDAGEWKADPQFIPAGLHAPLLVEGSSSSWLVDTGITSISNGRWLLDIDGKSDIYDVALLPGRKMQVEGGGSQFQCGVDEVTPRGVVVLTLTPSF</sequence>
<dbReference type="Pfam" id="PF07022">
    <property type="entry name" value="Phage_CI_repr"/>
    <property type="match status" value="2"/>
</dbReference>
<keyword evidence="3" id="KW-1185">Reference proteome</keyword>
<dbReference type="EMBL" id="CP002038">
    <property type="protein sequence ID" value="ADM98756.1"/>
    <property type="molecule type" value="Genomic_DNA"/>
</dbReference>
<dbReference type="InterPro" id="IPR010982">
    <property type="entry name" value="Lambda_DNA-bd_dom_sf"/>
</dbReference>
<dbReference type="InterPro" id="IPR032499">
    <property type="entry name" value="Phage_CI_C"/>
</dbReference>
<evidence type="ECO:0000259" key="1">
    <source>
        <dbReference type="SMART" id="SM00530"/>
    </source>
</evidence>
<dbReference type="Pfam" id="PF16452">
    <property type="entry name" value="Phage_CI_C"/>
    <property type="match status" value="1"/>
</dbReference>
<protein>
    <submittedName>
        <fullName evidence="2">Repressor protein CI</fullName>
    </submittedName>
</protein>
<reference evidence="2 3" key="1">
    <citation type="journal article" date="2011" name="J. Bacteriol.">
        <title>Genome sequence of the plant-pathogenic bacterium Dickeya dadantii 3937.</title>
        <authorList>
            <person name="Glasner J.D."/>
            <person name="Yang C.H."/>
            <person name="Reverchon S."/>
            <person name="Hugouvieux-Cotte-Pattat N."/>
            <person name="Condemine G."/>
            <person name="Bohin J.P."/>
            <person name="Van Gijsegem F."/>
            <person name="Yang S."/>
            <person name="Franza T."/>
            <person name="Expert D."/>
            <person name="Plunkett G. III"/>
            <person name="San Francisco M.J."/>
            <person name="Charkowski A.O."/>
            <person name="Py B."/>
            <person name="Bell K."/>
            <person name="Rauscher L."/>
            <person name="Rodriguez-Palenzuela P."/>
            <person name="Toussaint A."/>
            <person name="Holeva M.C."/>
            <person name="He S.Y."/>
            <person name="Douet V."/>
            <person name="Boccara M."/>
            <person name="Blanco C."/>
            <person name="Toth I."/>
            <person name="Anderson B.D."/>
            <person name="Biehl B.S."/>
            <person name="Mau B."/>
            <person name="Flynn S.M."/>
            <person name="Barras F."/>
            <person name="Lindeberg M."/>
            <person name="Birch P.R."/>
            <person name="Tsuyumu S."/>
            <person name="Shi X."/>
            <person name="Hibbing M."/>
            <person name="Yap M.N."/>
            <person name="Carpentier M."/>
            <person name="Dassa E."/>
            <person name="Umehara M."/>
            <person name="Kim J.F."/>
            <person name="Rusch M."/>
            <person name="Soni P."/>
            <person name="Mayhew G.F."/>
            <person name="Fouts D.E."/>
            <person name="Gill S.R."/>
            <person name="Blattner F.R."/>
            <person name="Keen N.T."/>
            <person name="Perna N.T."/>
        </authorList>
    </citation>
    <scope>NUCLEOTIDE SEQUENCE [LARGE SCALE GENOMIC DNA]</scope>
    <source>
        <strain evidence="2 3">3937</strain>
    </source>
</reference>
<name>E0SF14_DICD3</name>
<dbReference type="SMART" id="SM00530">
    <property type="entry name" value="HTH_XRE"/>
    <property type="match status" value="2"/>
</dbReference>
<dbReference type="InterPro" id="IPR001387">
    <property type="entry name" value="Cro/C1-type_HTH"/>
</dbReference>
<feature type="domain" description="HTH cro/C1-type" evidence="1">
    <location>
        <begin position="15"/>
        <end position="70"/>
    </location>
</feature>